<keyword evidence="3 11" id="KW-0808">Transferase</keyword>
<protein>
    <recommendedName>
        <fullName evidence="8">Methyltransferase</fullName>
        <ecNumber evidence="8">2.1.1.-</ecNumber>
    </recommendedName>
</protein>
<dbReference type="InterPro" id="IPR001091">
    <property type="entry name" value="RM_Methyltransferase"/>
</dbReference>
<dbReference type="Proteomes" id="UP000297638">
    <property type="component" value="Unassembled WGS sequence"/>
</dbReference>
<feature type="domain" description="DNA methylase N-4/N-6" evidence="10">
    <location>
        <begin position="47"/>
        <end position="341"/>
    </location>
</feature>
<evidence type="ECO:0000256" key="2">
    <source>
        <dbReference type="ARBA" id="ARBA00022603"/>
    </source>
</evidence>
<dbReference type="AlphaFoldDB" id="A0A4Y8U199"/>
<dbReference type="GO" id="GO:0008170">
    <property type="term" value="F:N-methyltransferase activity"/>
    <property type="evidence" value="ECO:0007669"/>
    <property type="project" value="InterPro"/>
</dbReference>
<name>A0A4Y8U199_9MICC</name>
<proteinExistence type="inferred from homology"/>
<evidence type="ECO:0000256" key="6">
    <source>
        <dbReference type="ARBA" id="ARBA00023125"/>
    </source>
</evidence>
<feature type="region of interest" description="Disordered" evidence="9">
    <location>
        <begin position="190"/>
        <end position="209"/>
    </location>
</feature>
<keyword evidence="5" id="KW-0680">Restriction system</keyword>
<dbReference type="InterPro" id="IPR017985">
    <property type="entry name" value="MeTrfase_CN4_CS"/>
</dbReference>
<dbReference type="PROSITE" id="PS00093">
    <property type="entry name" value="N4_MTASE"/>
    <property type="match status" value="1"/>
</dbReference>
<evidence type="ECO:0000256" key="3">
    <source>
        <dbReference type="ARBA" id="ARBA00022679"/>
    </source>
</evidence>
<dbReference type="SUPFAM" id="SSF53335">
    <property type="entry name" value="S-adenosyl-L-methionine-dependent methyltransferases"/>
    <property type="match status" value="1"/>
</dbReference>
<dbReference type="InterPro" id="IPR029063">
    <property type="entry name" value="SAM-dependent_MTases_sf"/>
</dbReference>
<keyword evidence="6" id="KW-0238">DNA-binding</keyword>
<dbReference type="Gene3D" id="3.40.50.150">
    <property type="entry name" value="Vaccinia Virus protein VP39"/>
    <property type="match status" value="1"/>
</dbReference>
<evidence type="ECO:0000256" key="4">
    <source>
        <dbReference type="ARBA" id="ARBA00022691"/>
    </source>
</evidence>
<evidence type="ECO:0000256" key="7">
    <source>
        <dbReference type="ARBA" id="ARBA00049120"/>
    </source>
</evidence>
<comment type="similarity">
    <text evidence="1">Belongs to the N(4)/N(6)-methyltransferase family. N(4) subfamily.</text>
</comment>
<keyword evidence="4" id="KW-0949">S-adenosyl-L-methionine</keyword>
<evidence type="ECO:0000256" key="5">
    <source>
        <dbReference type="ARBA" id="ARBA00022747"/>
    </source>
</evidence>
<evidence type="ECO:0000313" key="11">
    <source>
        <dbReference type="EMBL" id="TFH57033.1"/>
    </source>
</evidence>
<dbReference type="GO" id="GO:0015667">
    <property type="term" value="F:site-specific DNA-methyltransferase (cytosine-N4-specific) activity"/>
    <property type="evidence" value="ECO:0007669"/>
    <property type="project" value="UniProtKB-EC"/>
</dbReference>
<dbReference type="GO" id="GO:0003677">
    <property type="term" value="F:DNA binding"/>
    <property type="evidence" value="ECO:0007669"/>
    <property type="project" value="UniProtKB-KW"/>
</dbReference>
<feature type="region of interest" description="Disordered" evidence="9">
    <location>
        <begin position="1"/>
        <end position="21"/>
    </location>
</feature>
<reference evidence="11 12" key="1">
    <citation type="submission" date="2019-03" db="EMBL/GenBank/DDBJ databases">
        <title>Glutamicibacter sp. LJH19 genome.</title>
        <authorList>
            <person name="Sinai Borker S."/>
            <person name="Kumar R."/>
        </authorList>
    </citation>
    <scope>NUCLEOTIDE SEQUENCE [LARGE SCALE GENOMIC DNA]</scope>
    <source>
        <strain evidence="11 12">LJH19</strain>
    </source>
</reference>
<evidence type="ECO:0000256" key="9">
    <source>
        <dbReference type="SAM" id="MobiDB-lite"/>
    </source>
</evidence>
<evidence type="ECO:0000259" key="10">
    <source>
        <dbReference type="Pfam" id="PF01555"/>
    </source>
</evidence>
<gene>
    <name evidence="11" type="ORF">EXY26_08560</name>
</gene>
<dbReference type="PRINTS" id="PR00508">
    <property type="entry name" value="S21N4MTFRASE"/>
</dbReference>
<sequence>MTITTHPSPRPGSSPDSSQPTVYLTEHGKLHVGDALATLKTLEAGSVDSCVTSPPYFSLRNYGHKHQIGLESHIQDWVEGILAVADELHRVLVPTGTLWLNLGDTYSAHQDQGAPYKSLMLAPERIASAMLKRGWVLRNKIAWVKTNPMPSSVSDRLTASHEVIYVFAKQSRGYYFDLDSIRIPPKVLAARPRASPPKPISRESWRGPNTDTTTGLAAMKQRGITAHPLGKNPTDAWLMASSTSQGTHHATFPKDLATRCIIASTPAQRCRACRAPYIRQLIRHKDGTATREPAAPTCAHTDTGTEPGVVLDPFMGSGTAAVVAEQIGRRWEGIELNAQFALEALARIAKERKT</sequence>
<dbReference type="GO" id="GO:0032259">
    <property type="term" value="P:methylation"/>
    <property type="evidence" value="ECO:0007669"/>
    <property type="project" value="UniProtKB-KW"/>
</dbReference>
<evidence type="ECO:0000256" key="8">
    <source>
        <dbReference type="RuleBase" id="RU362026"/>
    </source>
</evidence>
<comment type="catalytic activity">
    <reaction evidence="7">
        <text>a 2'-deoxycytidine in DNA + S-adenosyl-L-methionine = an N(4)-methyl-2'-deoxycytidine in DNA + S-adenosyl-L-homocysteine + H(+)</text>
        <dbReference type="Rhea" id="RHEA:16857"/>
        <dbReference type="Rhea" id="RHEA-COMP:11369"/>
        <dbReference type="Rhea" id="RHEA-COMP:13674"/>
        <dbReference type="ChEBI" id="CHEBI:15378"/>
        <dbReference type="ChEBI" id="CHEBI:57856"/>
        <dbReference type="ChEBI" id="CHEBI:59789"/>
        <dbReference type="ChEBI" id="CHEBI:85452"/>
        <dbReference type="ChEBI" id="CHEBI:137933"/>
        <dbReference type="EC" id="2.1.1.113"/>
    </reaction>
</comment>
<dbReference type="GO" id="GO:0009307">
    <property type="term" value="P:DNA restriction-modification system"/>
    <property type="evidence" value="ECO:0007669"/>
    <property type="project" value="UniProtKB-KW"/>
</dbReference>
<dbReference type="EMBL" id="SPDS01000001">
    <property type="protein sequence ID" value="TFH57033.1"/>
    <property type="molecule type" value="Genomic_DNA"/>
</dbReference>
<evidence type="ECO:0000256" key="1">
    <source>
        <dbReference type="ARBA" id="ARBA00010203"/>
    </source>
</evidence>
<dbReference type="EC" id="2.1.1.-" evidence="8"/>
<organism evidence="11 12">
    <name type="scientific">Glutamicibacter arilaitensis</name>
    <dbReference type="NCBI Taxonomy" id="256701"/>
    <lineage>
        <taxon>Bacteria</taxon>
        <taxon>Bacillati</taxon>
        <taxon>Actinomycetota</taxon>
        <taxon>Actinomycetes</taxon>
        <taxon>Micrococcales</taxon>
        <taxon>Micrococcaceae</taxon>
        <taxon>Glutamicibacter</taxon>
    </lineage>
</organism>
<accession>A0A4Y8U199</accession>
<evidence type="ECO:0000313" key="12">
    <source>
        <dbReference type="Proteomes" id="UP000297638"/>
    </source>
</evidence>
<dbReference type="Pfam" id="PF01555">
    <property type="entry name" value="N6_N4_Mtase"/>
    <property type="match status" value="1"/>
</dbReference>
<comment type="caution">
    <text evidence="11">The sequence shown here is derived from an EMBL/GenBank/DDBJ whole genome shotgun (WGS) entry which is preliminary data.</text>
</comment>
<keyword evidence="2 11" id="KW-0489">Methyltransferase</keyword>
<dbReference type="InterPro" id="IPR002941">
    <property type="entry name" value="DNA_methylase_N4/N6"/>
</dbReference>
<feature type="compositionally biased region" description="Low complexity" evidence="9">
    <location>
        <begin position="11"/>
        <end position="20"/>
    </location>
</feature>